<dbReference type="Pfam" id="PF08281">
    <property type="entry name" value="Sigma70_r4_2"/>
    <property type="match status" value="1"/>
</dbReference>
<dbReference type="RefSeq" id="WP_179490378.1">
    <property type="nucleotide sequence ID" value="NZ_JACCCW010000002.1"/>
</dbReference>
<evidence type="ECO:0000313" key="8">
    <source>
        <dbReference type="EMBL" id="NYF79604.1"/>
    </source>
</evidence>
<dbReference type="PANTHER" id="PTHR43133">
    <property type="entry name" value="RNA POLYMERASE ECF-TYPE SIGMA FACTO"/>
    <property type="match status" value="1"/>
</dbReference>
<dbReference type="GO" id="GO:0006352">
    <property type="term" value="P:DNA-templated transcription initiation"/>
    <property type="evidence" value="ECO:0007669"/>
    <property type="project" value="InterPro"/>
</dbReference>
<dbReference type="EMBL" id="JACCCW010000002">
    <property type="protein sequence ID" value="NYF79604.1"/>
    <property type="molecule type" value="Genomic_DNA"/>
</dbReference>
<feature type="domain" description="RNA polymerase sigma factor 70 region 4 type 2" evidence="7">
    <location>
        <begin position="133"/>
        <end position="184"/>
    </location>
</feature>
<evidence type="ECO:0000256" key="1">
    <source>
        <dbReference type="ARBA" id="ARBA00010641"/>
    </source>
</evidence>
<accession>A0A7Y9PH09</accession>
<evidence type="ECO:0000256" key="4">
    <source>
        <dbReference type="ARBA" id="ARBA00023125"/>
    </source>
</evidence>
<dbReference type="InterPro" id="IPR039425">
    <property type="entry name" value="RNA_pol_sigma-70-like"/>
</dbReference>
<dbReference type="SUPFAM" id="SSF88659">
    <property type="entry name" value="Sigma3 and sigma4 domains of RNA polymerase sigma factors"/>
    <property type="match status" value="1"/>
</dbReference>
<reference evidence="8 9" key="1">
    <citation type="submission" date="2020-07" db="EMBL/GenBank/DDBJ databases">
        <title>Genomic Encyclopedia of Type Strains, Phase IV (KMG-V): Genome sequencing to study the core and pangenomes of soil and plant-associated prokaryotes.</title>
        <authorList>
            <person name="Whitman W."/>
        </authorList>
    </citation>
    <scope>NUCLEOTIDE SEQUENCE [LARGE SCALE GENOMIC DNA]</scope>
    <source>
        <strain evidence="8 9">X4EP2</strain>
    </source>
</reference>
<proteinExistence type="inferred from homology"/>
<dbReference type="InterPro" id="IPR013325">
    <property type="entry name" value="RNA_pol_sigma_r2"/>
</dbReference>
<dbReference type="Proteomes" id="UP000589520">
    <property type="component" value="Unassembled WGS sequence"/>
</dbReference>
<dbReference type="InterPro" id="IPR013324">
    <property type="entry name" value="RNA_pol_sigma_r3/r4-like"/>
</dbReference>
<gene>
    <name evidence="8" type="ORF">HDF17_001924</name>
</gene>
<organism evidence="8 9">
    <name type="scientific">Granulicella arctica</name>
    <dbReference type="NCBI Taxonomy" id="940613"/>
    <lineage>
        <taxon>Bacteria</taxon>
        <taxon>Pseudomonadati</taxon>
        <taxon>Acidobacteriota</taxon>
        <taxon>Terriglobia</taxon>
        <taxon>Terriglobales</taxon>
        <taxon>Acidobacteriaceae</taxon>
        <taxon>Granulicella</taxon>
    </lineage>
</organism>
<protein>
    <submittedName>
        <fullName evidence="8">RNA polymerase sigma-70 factor (ECF subfamily)</fullName>
    </submittedName>
</protein>
<keyword evidence="5" id="KW-0804">Transcription</keyword>
<dbReference type="NCBIfam" id="TIGR02937">
    <property type="entry name" value="sigma70-ECF"/>
    <property type="match status" value="1"/>
</dbReference>
<sequence>MFQQTLQPGELTQGDEQYVSPFDDIATVHSLYEARIFRFLLLSVRNRDIALSLTQDTFLNAWRSRDSFRGECSIATWLTRIAVNLLRDQTRTNTFRFWKRANATAIDVDSLSSHLPHPVRSAESTLIAREKLAQIWKTVEKLSPQQRSIFLLRFVDELELLEIAQAMSMALPTVKSHLYRALDRVRASHTASAGKRDRG</sequence>
<evidence type="ECO:0000259" key="7">
    <source>
        <dbReference type="Pfam" id="PF08281"/>
    </source>
</evidence>
<keyword evidence="3" id="KW-0731">Sigma factor</keyword>
<dbReference type="SUPFAM" id="SSF88946">
    <property type="entry name" value="Sigma2 domain of RNA polymerase sigma factors"/>
    <property type="match status" value="1"/>
</dbReference>
<dbReference type="Pfam" id="PF04542">
    <property type="entry name" value="Sigma70_r2"/>
    <property type="match status" value="1"/>
</dbReference>
<comment type="caution">
    <text evidence="8">The sequence shown here is derived from an EMBL/GenBank/DDBJ whole genome shotgun (WGS) entry which is preliminary data.</text>
</comment>
<feature type="domain" description="RNA polymerase sigma-70 region 2" evidence="6">
    <location>
        <begin position="32"/>
        <end position="94"/>
    </location>
</feature>
<evidence type="ECO:0000256" key="3">
    <source>
        <dbReference type="ARBA" id="ARBA00023082"/>
    </source>
</evidence>
<dbReference type="Gene3D" id="1.10.10.10">
    <property type="entry name" value="Winged helix-like DNA-binding domain superfamily/Winged helix DNA-binding domain"/>
    <property type="match status" value="1"/>
</dbReference>
<evidence type="ECO:0000259" key="6">
    <source>
        <dbReference type="Pfam" id="PF04542"/>
    </source>
</evidence>
<dbReference type="Gene3D" id="1.10.1740.10">
    <property type="match status" value="1"/>
</dbReference>
<keyword evidence="2" id="KW-0805">Transcription regulation</keyword>
<evidence type="ECO:0000256" key="5">
    <source>
        <dbReference type="ARBA" id="ARBA00023163"/>
    </source>
</evidence>
<dbReference type="GO" id="GO:0016987">
    <property type="term" value="F:sigma factor activity"/>
    <property type="evidence" value="ECO:0007669"/>
    <property type="project" value="UniProtKB-KW"/>
</dbReference>
<comment type="similarity">
    <text evidence="1">Belongs to the sigma-70 factor family. ECF subfamily.</text>
</comment>
<dbReference type="InterPro" id="IPR014284">
    <property type="entry name" value="RNA_pol_sigma-70_dom"/>
</dbReference>
<dbReference type="PANTHER" id="PTHR43133:SF8">
    <property type="entry name" value="RNA POLYMERASE SIGMA FACTOR HI_1459-RELATED"/>
    <property type="match status" value="1"/>
</dbReference>
<dbReference type="GO" id="GO:0003677">
    <property type="term" value="F:DNA binding"/>
    <property type="evidence" value="ECO:0007669"/>
    <property type="project" value="UniProtKB-KW"/>
</dbReference>
<dbReference type="InterPro" id="IPR007627">
    <property type="entry name" value="RNA_pol_sigma70_r2"/>
</dbReference>
<dbReference type="AlphaFoldDB" id="A0A7Y9PH09"/>
<name>A0A7Y9PH09_9BACT</name>
<dbReference type="CDD" id="cd06171">
    <property type="entry name" value="Sigma70_r4"/>
    <property type="match status" value="1"/>
</dbReference>
<evidence type="ECO:0000313" key="9">
    <source>
        <dbReference type="Proteomes" id="UP000589520"/>
    </source>
</evidence>
<evidence type="ECO:0000256" key="2">
    <source>
        <dbReference type="ARBA" id="ARBA00023015"/>
    </source>
</evidence>
<keyword evidence="9" id="KW-1185">Reference proteome</keyword>
<keyword evidence="4" id="KW-0238">DNA-binding</keyword>
<dbReference type="InterPro" id="IPR013249">
    <property type="entry name" value="RNA_pol_sigma70_r4_t2"/>
</dbReference>
<dbReference type="InterPro" id="IPR036388">
    <property type="entry name" value="WH-like_DNA-bd_sf"/>
</dbReference>